<sequence>MATFVLVQTEESPAHWPELVADLTDRGDTCLLADLTTAPADQHADRVAWAATRSRTSPYLVVHGEHGPLLDEVLRRFHFAAVVYLGEEPVEEAVRLLGRAVRMQKAGHP</sequence>
<dbReference type="Proteomes" id="UP001519363">
    <property type="component" value="Unassembled WGS sequence"/>
</dbReference>
<proteinExistence type="predicted"/>
<gene>
    <name evidence="1" type="ORF">JOF53_004322</name>
</gene>
<dbReference type="RefSeq" id="WP_086780357.1">
    <property type="nucleotide sequence ID" value="NZ_JAGIOO010000001.1"/>
</dbReference>
<protein>
    <submittedName>
        <fullName evidence="1">Uncharacterized protein</fullName>
    </submittedName>
</protein>
<evidence type="ECO:0000313" key="2">
    <source>
        <dbReference type="Proteomes" id="UP001519363"/>
    </source>
</evidence>
<keyword evidence="2" id="KW-1185">Reference proteome</keyword>
<organism evidence="1 2">
    <name type="scientific">Crossiella equi</name>
    <dbReference type="NCBI Taxonomy" id="130796"/>
    <lineage>
        <taxon>Bacteria</taxon>
        <taxon>Bacillati</taxon>
        <taxon>Actinomycetota</taxon>
        <taxon>Actinomycetes</taxon>
        <taxon>Pseudonocardiales</taxon>
        <taxon>Pseudonocardiaceae</taxon>
        <taxon>Crossiella</taxon>
    </lineage>
</organism>
<dbReference type="EMBL" id="JAGIOO010000001">
    <property type="protein sequence ID" value="MBP2475450.1"/>
    <property type="molecule type" value="Genomic_DNA"/>
</dbReference>
<reference evidence="1 2" key="1">
    <citation type="submission" date="2021-03" db="EMBL/GenBank/DDBJ databases">
        <title>Sequencing the genomes of 1000 actinobacteria strains.</title>
        <authorList>
            <person name="Klenk H.-P."/>
        </authorList>
    </citation>
    <scope>NUCLEOTIDE SEQUENCE [LARGE SCALE GENOMIC DNA]</scope>
    <source>
        <strain evidence="1 2">DSM 44580</strain>
    </source>
</reference>
<accession>A0ABS5AIB6</accession>
<comment type="caution">
    <text evidence="1">The sequence shown here is derived from an EMBL/GenBank/DDBJ whole genome shotgun (WGS) entry which is preliminary data.</text>
</comment>
<evidence type="ECO:0000313" key="1">
    <source>
        <dbReference type="EMBL" id="MBP2475450.1"/>
    </source>
</evidence>
<name>A0ABS5AIB6_9PSEU</name>